<reference evidence="2" key="1">
    <citation type="submission" date="2017-07" db="EMBL/GenBank/DDBJ databases">
        <title>Novel pathways for hydrocarbon cycling and metabolic interdependencies in hydrothermal sediment communities.</title>
        <authorList>
            <person name="Dombrowski N."/>
            <person name="Seitz K."/>
            <person name="Teske A."/>
            <person name="Baker B."/>
        </authorList>
    </citation>
    <scope>NUCLEOTIDE SEQUENCE [LARGE SCALE GENOMIC DNA]</scope>
</reference>
<name>A0A257LWQ1_UNCW3</name>
<evidence type="ECO:0000313" key="2">
    <source>
        <dbReference type="Proteomes" id="UP000216312"/>
    </source>
</evidence>
<dbReference type="EMBL" id="NMUJ01000018">
    <property type="protein sequence ID" value="OYV03181.1"/>
    <property type="molecule type" value="Genomic_DNA"/>
</dbReference>
<protein>
    <recommendedName>
        <fullName evidence="3">Fibronectin type-III domain-containing protein</fullName>
    </recommendedName>
</protein>
<evidence type="ECO:0008006" key="3">
    <source>
        <dbReference type="Google" id="ProtNLM"/>
    </source>
</evidence>
<comment type="caution">
    <text evidence="1">The sequence shown here is derived from an EMBL/GenBank/DDBJ whole genome shotgun (WGS) entry which is preliminary data.</text>
</comment>
<accession>A0A257LWQ1</accession>
<proteinExistence type="predicted"/>
<sequence length="413" mass="46632">MVILFLILYPWPLAPQDEVHRITGTFCECRGERDHFHNGIDIPLTEGGEVLNVSTDVVLGLYPSGANSWIRVGRFAYVFKDGGGASGTKVVNPLLPGRLSPVIDNVAPTIAEVSFYLQGTNTRFPTNMLTGYIDIVIRAYDGTDLGGWNNGVYKVGYQILAVDTVTPVTPYFESYWFDTLPNDVYINNVYATGSNTSTYYYYVTNHIDKDTFWNTAAVTSGDYVVGLYVADIFGNQDTLYKQITVVPADTIAPRNPYIVDAYIEGGELYLRWRMDDYSDVLGYRLYHSLDGIHWECYHNETDLCIFDTIFAFEPFPGELTIYFYVTAVDSSAFINESDPSPWVGIRYDTPAFTIWSDVIAAGYPGVVKFTEGIELGFSTTRELDTCTDVVTLLYRWWSCMVKLNLKELISHYR</sequence>
<organism evidence="1 2">
    <name type="scientific">candidate division WOR-3 bacterium 4484_18</name>
    <dbReference type="NCBI Taxonomy" id="2020626"/>
    <lineage>
        <taxon>Bacteria</taxon>
        <taxon>Bacteria division WOR-3</taxon>
    </lineage>
</organism>
<evidence type="ECO:0000313" key="1">
    <source>
        <dbReference type="EMBL" id="OYV03181.1"/>
    </source>
</evidence>
<dbReference type="AlphaFoldDB" id="A0A257LWQ1"/>
<dbReference type="Proteomes" id="UP000216312">
    <property type="component" value="Unassembled WGS sequence"/>
</dbReference>
<gene>
    <name evidence="1" type="ORF">CGW93_02180</name>
</gene>